<keyword evidence="2" id="KW-0813">Transport</keyword>
<proteinExistence type="predicted"/>
<evidence type="ECO:0000256" key="3">
    <source>
        <dbReference type="ARBA" id="ARBA00022475"/>
    </source>
</evidence>
<feature type="non-terminal residue" evidence="8">
    <location>
        <position position="1"/>
    </location>
</feature>
<dbReference type="InterPro" id="IPR036259">
    <property type="entry name" value="MFS_trans_sf"/>
</dbReference>
<dbReference type="Proteomes" id="UP000177737">
    <property type="component" value="Unassembled WGS sequence"/>
</dbReference>
<feature type="transmembrane region" description="Helical" evidence="7">
    <location>
        <begin position="179"/>
        <end position="198"/>
    </location>
</feature>
<evidence type="ECO:0000256" key="6">
    <source>
        <dbReference type="ARBA" id="ARBA00023136"/>
    </source>
</evidence>
<dbReference type="GO" id="GO:0005886">
    <property type="term" value="C:plasma membrane"/>
    <property type="evidence" value="ECO:0007669"/>
    <property type="project" value="UniProtKB-SubCell"/>
</dbReference>
<feature type="transmembrane region" description="Helical" evidence="7">
    <location>
        <begin position="135"/>
        <end position="167"/>
    </location>
</feature>
<dbReference type="PANTHER" id="PTHR43266">
    <property type="entry name" value="MACROLIDE-EFFLUX PROTEIN"/>
    <property type="match status" value="1"/>
</dbReference>
<dbReference type="PANTHER" id="PTHR43266:SF2">
    <property type="entry name" value="MAJOR FACILITATOR SUPERFAMILY (MFS) PROFILE DOMAIN-CONTAINING PROTEIN"/>
    <property type="match status" value="1"/>
</dbReference>
<evidence type="ECO:0000256" key="2">
    <source>
        <dbReference type="ARBA" id="ARBA00022448"/>
    </source>
</evidence>
<dbReference type="GO" id="GO:0022857">
    <property type="term" value="F:transmembrane transporter activity"/>
    <property type="evidence" value="ECO:0007669"/>
    <property type="project" value="InterPro"/>
</dbReference>
<feature type="transmembrane region" description="Helical" evidence="7">
    <location>
        <begin position="57"/>
        <end position="74"/>
    </location>
</feature>
<dbReference type="Pfam" id="PF07690">
    <property type="entry name" value="MFS_1"/>
    <property type="match status" value="1"/>
</dbReference>
<evidence type="ECO:0000256" key="1">
    <source>
        <dbReference type="ARBA" id="ARBA00004651"/>
    </source>
</evidence>
<name>A0A1F7WUD2_9BACT</name>
<evidence type="ECO:0008006" key="10">
    <source>
        <dbReference type="Google" id="ProtNLM"/>
    </source>
</evidence>
<feature type="transmembrane region" description="Helical" evidence="7">
    <location>
        <begin position="270"/>
        <end position="289"/>
    </location>
</feature>
<keyword evidence="4 7" id="KW-0812">Transmembrane</keyword>
<accession>A0A1F7WUD2</accession>
<evidence type="ECO:0000256" key="7">
    <source>
        <dbReference type="SAM" id="Phobius"/>
    </source>
</evidence>
<feature type="transmembrane region" description="Helical" evidence="7">
    <location>
        <begin position="204"/>
        <end position="232"/>
    </location>
</feature>
<dbReference type="SUPFAM" id="SSF103473">
    <property type="entry name" value="MFS general substrate transporter"/>
    <property type="match status" value="1"/>
</dbReference>
<comment type="caution">
    <text evidence="8">The sequence shown here is derived from an EMBL/GenBank/DDBJ whole genome shotgun (WGS) entry which is preliminary data.</text>
</comment>
<keyword evidence="3" id="KW-1003">Cell membrane</keyword>
<feature type="transmembrane region" description="Helical" evidence="7">
    <location>
        <begin position="111"/>
        <end position="129"/>
    </location>
</feature>
<dbReference type="InterPro" id="IPR011701">
    <property type="entry name" value="MFS"/>
</dbReference>
<keyword evidence="6 7" id="KW-0472">Membrane</keyword>
<organism evidence="8 9">
    <name type="scientific">Candidatus Woesebacteria bacterium GWC1_42_13</name>
    <dbReference type="NCBI Taxonomy" id="1802475"/>
    <lineage>
        <taxon>Bacteria</taxon>
        <taxon>Candidatus Woeseibacteriota</taxon>
    </lineage>
</organism>
<keyword evidence="5 7" id="KW-1133">Transmembrane helix</keyword>
<evidence type="ECO:0000313" key="8">
    <source>
        <dbReference type="EMBL" id="OGM06421.1"/>
    </source>
</evidence>
<evidence type="ECO:0000256" key="4">
    <source>
        <dbReference type="ARBA" id="ARBA00022692"/>
    </source>
</evidence>
<feature type="transmembrane region" description="Helical" evidence="7">
    <location>
        <begin position="244"/>
        <end position="264"/>
    </location>
</feature>
<gene>
    <name evidence="8" type="ORF">A2129_00605</name>
</gene>
<dbReference type="Gene3D" id="1.20.1250.20">
    <property type="entry name" value="MFS general substrate transporter like domains"/>
    <property type="match status" value="1"/>
</dbReference>
<sequence length="305" mass="33213">LNQFYVPAEAASLPSLVDKENLPQANSLFLLTQQASVMVGFIAAGILSHFLGFSNTLFIAALLLFAAFVSVTFLPKLKPSEELPASLEKGLLDFFGRIIEGYNFIKENRKVLAPFILLLSCQIAMWVAVVNMPALLLSILGISVSTGIVFAATSSGLGAITSSIFVSKLLRAKTRKKKIIDTSFMVLTFSLFLLGFLVPEFEGVLRLFIAFPLFFMSGFSFVGIIVPAITFLQASTPGGFRGRVFGNFWFLSTIATLFPIIFSGALSELFGVKFLIFILASFTLGAFLVSKNYGEKFIQEDLANG</sequence>
<dbReference type="AlphaFoldDB" id="A0A1F7WUD2"/>
<reference evidence="8 9" key="1">
    <citation type="journal article" date="2016" name="Nat. Commun.">
        <title>Thousands of microbial genomes shed light on interconnected biogeochemical processes in an aquifer system.</title>
        <authorList>
            <person name="Anantharaman K."/>
            <person name="Brown C.T."/>
            <person name="Hug L.A."/>
            <person name="Sharon I."/>
            <person name="Castelle C.J."/>
            <person name="Probst A.J."/>
            <person name="Thomas B.C."/>
            <person name="Singh A."/>
            <person name="Wilkins M.J."/>
            <person name="Karaoz U."/>
            <person name="Brodie E.L."/>
            <person name="Williams K.H."/>
            <person name="Hubbard S.S."/>
            <person name="Banfield J.F."/>
        </authorList>
    </citation>
    <scope>NUCLEOTIDE SEQUENCE [LARGE SCALE GENOMIC DNA]</scope>
</reference>
<protein>
    <recommendedName>
        <fullName evidence="10">Major facilitator superfamily (MFS) profile domain-containing protein</fullName>
    </recommendedName>
</protein>
<comment type="subcellular location">
    <subcellularLocation>
        <location evidence="1">Cell membrane</location>
        <topology evidence="1">Multi-pass membrane protein</topology>
    </subcellularLocation>
</comment>
<evidence type="ECO:0000256" key="5">
    <source>
        <dbReference type="ARBA" id="ARBA00022989"/>
    </source>
</evidence>
<dbReference type="EMBL" id="MGFN01000029">
    <property type="protein sequence ID" value="OGM06421.1"/>
    <property type="molecule type" value="Genomic_DNA"/>
</dbReference>
<evidence type="ECO:0000313" key="9">
    <source>
        <dbReference type="Proteomes" id="UP000177737"/>
    </source>
</evidence>